<dbReference type="PANTHER" id="PTHR34561">
    <property type="entry name" value="NADH DEHYDROGENASE [UBIQUINONE] 1 ALPHA SUBCOMPLEX ASSEMBLY FACTOR 8"/>
    <property type="match status" value="1"/>
</dbReference>
<reference evidence="2" key="2">
    <citation type="journal article" date="2009" name="Genome Res.">
        <title>Comparative genomic analyses of the human fungal pathogens Coccidioides and their relatives.</title>
        <authorList>
            <person name="Sharpton T.J."/>
            <person name="Stajich J.E."/>
            <person name="Rounsley S.D."/>
            <person name="Gardner M.J."/>
            <person name="Wortman J.R."/>
            <person name="Jordar V.S."/>
            <person name="Maiti R."/>
            <person name="Kodira C.D."/>
            <person name="Neafsey D.E."/>
            <person name="Zeng Q."/>
            <person name="Hung C.-Y."/>
            <person name="McMahan C."/>
            <person name="Muszewska A."/>
            <person name="Grynberg M."/>
            <person name="Mandel M.A."/>
            <person name="Kellner E.M."/>
            <person name="Barker B.M."/>
            <person name="Galgiani J.N."/>
            <person name="Orbach M.J."/>
            <person name="Kirkland T.N."/>
            <person name="Cole G.T."/>
            <person name="Henn M.R."/>
            <person name="Birren B.W."/>
            <person name="Taylor J.W."/>
        </authorList>
    </citation>
    <scope>NUCLEOTIDE SEQUENCE [LARGE SCALE GENOMIC DNA]</scope>
    <source>
        <strain evidence="2">RMSCC 3488</strain>
    </source>
</reference>
<evidence type="ECO:0000313" key="2">
    <source>
        <dbReference type="Proteomes" id="UP000054567"/>
    </source>
</evidence>
<sequence length="101" mass="11165">MPPRTRPIEKFAQAAAQCSTEVRDSPDLSLVSEVQRINFDPKATVYGKCVLADYNSITKDMCKKEFIKLKDCYLVAITSRGSTGETTNILDTGCDEKAKVV</sequence>
<dbReference type="GO" id="GO:0032981">
    <property type="term" value="P:mitochondrial respiratory chain complex I assembly"/>
    <property type="evidence" value="ECO:0007669"/>
    <property type="project" value="InterPro"/>
</dbReference>
<proteinExistence type="predicted"/>
<reference evidence="1 2" key="1">
    <citation type="submission" date="2007-06" db="EMBL/GenBank/DDBJ databases">
        <title>The Genome Sequence of Coccidioides posadasii RMSCC_3488.</title>
        <authorList>
            <consortium name="Coccidioides Genome Resources Consortium"/>
            <consortium name="The Broad Institute Genome Sequencing Platform"/>
            <person name="Henn M.R."/>
            <person name="Sykes S."/>
            <person name="Young S."/>
            <person name="Jaffe D."/>
            <person name="Berlin A."/>
            <person name="Alvarez P."/>
            <person name="Butler J."/>
            <person name="Gnerre S."/>
            <person name="Grabherr M."/>
            <person name="Mauceli E."/>
            <person name="Brockman W."/>
            <person name="Kodira C."/>
            <person name="Alvarado L."/>
            <person name="Zeng Q."/>
            <person name="Crawford M."/>
            <person name="Antoine C."/>
            <person name="Devon K."/>
            <person name="Galgiani J."/>
            <person name="Orsborn K."/>
            <person name="Lewis M.L."/>
            <person name="Nusbaum C."/>
            <person name="Galagan J."/>
            <person name="Birren B."/>
        </authorList>
    </citation>
    <scope>NUCLEOTIDE SEQUENCE [LARGE SCALE GENOMIC DNA]</scope>
    <source>
        <strain evidence="1 2">RMSCC 3488</strain>
    </source>
</reference>
<accession>A0A0J6IL81</accession>
<dbReference type="InterPro" id="IPR034595">
    <property type="entry name" value="NDUFAF8"/>
</dbReference>
<dbReference type="PANTHER" id="PTHR34561:SF1">
    <property type="entry name" value="NADH DEHYDROGENASE [UBIQUINONE] 1 ALPHA SUBCOMPLEX ASSEMBLY FACTOR 8"/>
    <property type="match status" value="1"/>
</dbReference>
<dbReference type="EMBL" id="DS268114">
    <property type="protein sequence ID" value="KMM72727.1"/>
    <property type="molecule type" value="Genomic_DNA"/>
</dbReference>
<dbReference type="GO" id="GO:0005739">
    <property type="term" value="C:mitochondrion"/>
    <property type="evidence" value="ECO:0007669"/>
    <property type="project" value="InterPro"/>
</dbReference>
<organism evidence="1 2">
    <name type="scientific">Coccidioides posadasii RMSCC 3488</name>
    <dbReference type="NCBI Taxonomy" id="454284"/>
    <lineage>
        <taxon>Eukaryota</taxon>
        <taxon>Fungi</taxon>
        <taxon>Dikarya</taxon>
        <taxon>Ascomycota</taxon>
        <taxon>Pezizomycotina</taxon>
        <taxon>Eurotiomycetes</taxon>
        <taxon>Eurotiomycetidae</taxon>
        <taxon>Onygenales</taxon>
        <taxon>Onygenaceae</taxon>
        <taxon>Coccidioides</taxon>
    </lineage>
</organism>
<dbReference type="OrthoDB" id="3821113at2759"/>
<gene>
    <name evidence="1" type="ORF">CPAG_09018</name>
</gene>
<dbReference type="Proteomes" id="UP000054567">
    <property type="component" value="Unassembled WGS sequence"/>
</dbReference>
<reference evidence="2" key="3">
    <citation type="journal article" date="2010" name="Genome Res.">
        <title>Population genomic sequencing of Coccidioides fungi reveals recent hybridization and transposon control.</title>
        <authorList>
            <person name="Neafsey D.E."/>
            <person name="Barker B.M."/>
            <person name="Sharpton T.J."/>
            <person name="Stajich J.E."/>
            <person name="Park D.J."/>
            <person name="Whiston E."/>
            <person name="Hung C.-Y."/>
            <person name="McMahan C."/>
            <person name="White J."/>
            <person name="Sykes S."/>
            <person name="Heiman D."/>
            <person name="Young S."/>
            <person name="Zeng Q."/>
            <person name="Abouelleil A."/>
            <person name="Aftuck L."/>
            <person name="Bessette D."/>
            <person name="Brown A."/>
            <person name="FitzGerald M."/>
            <person name="Lui A."/>
            <person name="Macdonald J.P."/>
            <person name="Priest M."/>
            <person name="Orbach M.J."/>
            <person name="Galgiani J.N."/>
            <person name="Kirkland T.N."/>
            <person name="Cole G.T."/>
            <person name="Birren B.W."/>
            <person name="Henn M.R."/>
            <person name="Taylor J.W."/>
            <person name="Rounsley S.D."/>
        </authorList>
    </citation>
    <scope>NUCLEOTIDE SEQUENCE [LARGE SCALE GENOMIC DNA]</scope>
    <source>
        <strain evidence="2">RMSCC 3488</strain>
    </source>
</reference>
<protein>
    <submittedName>
        <fullName evidence="1">Uncharacterized protein</fullName>
    </submittedName>
</protein>
<dbReference type="VEuPathDB" id="FungiDB:CPAG_09018"/>
<evidence type="ECO:0000313" key="1">
    <source>
        <dbReference type="EMBL" id="KMM72727.1"/>
    </source>
</evidence>
<name>A0A0J6IL81_COCPO</name>
<dbReference type="AlphaFoldDB" id="A0A0J6IL81"/>